<organism evidence="8">
    <name type="scientific">Oryza glumipatula</name>
    <dbReference type="NCBI Taxonomy" id="40148"/>
    <lineage>
        <taxon>Eukaryota</taxon>
        <taxon>Viridiplantae</taxon>
        <taxon>Streptophyta</taxon>
        <taxon>Embryophyta</taxon>
        <taxon>Tracheophyta</taxon>
        <taxon>Spermatophyta</taxon>
        <taxon>Magnoliopsida</taxon>
        <taxon>Liliopsida</taxon>
        <taxon>Poales</taxon>
        <taxon>Poaceae</taxon>
        <taxon>BOP clade</taxon>
        <taxon>Oryzoideae</taxon>
        <taxon>Oryzeae</taxon>
        <taxon>Oryzinae</taxon>
        <taxon>Oryza</taxon>
    </lineage>
</organism>
<accession>A0A0E0BEH2</accession>
<comment type="similarity">
    <text evidence="3 7">Belongs to the PRA1 family.</text>
</comment>
<sequence>MAAASPPLLPTTVLPANTTATATVSPAPTSVSSADANPAATRAFLARLLDSVKRALSGARPWLELIDRSALSRPESLSDAGARLRKNLAYFRVNYAAIVALSLAATLLAHPFSLAALLALLAAWCFLYLLRPSDAPPLAAFGRTFSDRETLGGLIVASAFVVFLTSVGSLIFSALALGAAIVCAHGAFRIPEDLFLDEPDQANGAASVNLLSFITSATGGRELVLTMGERERSRELMRPWFGYMFSPSLLANALHKGIA</sequence>
<evidence type="ECO:0000256" key="5">
    <source>
        <dbReference type="ARBA" id="ARBA00022989"/>
    </source>
</evidence>
<evidence type="ECO:0000256" key="6">
    <source>
        <dbReference type="ARBA" id="ARBA00023136"/>
    </source>
</evidence>
<evidence type="ECO:0000256" key="3">
    <source>
        <dbReference type="ARBA" id="ARBA00006483"/>
    </source>
</evidence>
<keyword evidence="9" id="KW-1185">Reference proteome</keyword>
<dbReference type="Gramene" id="OGLUM11G00450.1">
    <property type="protein sequence ID" value="OGLUM11G00450.1"/>
    <property type="gene ID" value="OGLUM11G00450"/>
</dbReference>
<dbReference type="GO" id="GO:0016192">
    <property type="term" value="P:vesicle-mediated transport"/>
    <property type="evidence" value="ECO:0007669"/>
    <property type="project" value="TreeGrafter"/>
</dbReference>
<keyword evidence="6 7" id="KW-0472">Membrane</keyword>
<keyword evidence="5 7" id="KW-1133">Transmembrane helix</keyword>
<evidence type="ECO:0000256" key="4">
    <source>
        <dbReference type="ARBA" id="ARBA00022692"/>
    </source>
</evidence>
<evidence type="ECO:0000313" key="9">
    <source>
        <dbReference type="Proteomes" id="UP000026961"/>
    </source>
</evidence>
<evidence type="ECO:0000256" key="1">
    <source>
        <dbReference type="ARBA" id="ARBA00002501"/>
    </source>
</evidence>
<dbReference type="AlphaFoldDB" id="A0A0E0BEH2"/>
<reference evidence="8" key="2">
    <citation type="submission" date="2018-05" db="EMBL/GenBank/DDBJ databases">
        <title>OgluRS3 (Oryza glumaepatula Reference Sequence Version 3).</title>
        <authorList>
            <person name="Zhang J."/>
            <person name="Kudrna D."/>
            <person name="Lee S."/>
            <person name="Talag J."/>
            <person name="Welchert J."/>
            <person name="Wing R.A."/>
        </authorList>
    </citation>
    <scope>NUCLEOTIDE SEQUENCE [LARGE SCALE GENOMIC DNA]</scope>
</reference>
<dbReference type="InterPro" id="IPR004895">
    <property type="entry name" value="Prenylated_rab_accept_PRA1"/>
</dbReference>
<dbReference type="PANTHER" id="PTHR19317">
    <property type="entry name" value="PRENYLATED RAB ACCEPTOR 1-RELATED"/>
    <property type="match status" value="1"/>
</dbReference>
<dbReference type="PANTHER" id="PTHR19317:SF96">
    <property type="entry name" value="PRA1 FAMILY PROTEIN"/>
    <property type="match status" value="1"/>
</dbReference>
<reference evidence="8" key="1">
    <citation type="submission" date="2015-04" db="UniProtKB">
        <authorList>
            <consortium name="EnsemblPlants"/>
        </authorList>
    </citation>
    <scope>IDENTIFICATION</scope>
</reference>
<dbReference type="EnsemblPlants" id="OGLUM11G00450.1">
    <property type="protein sequence ID" value="OGLUM11G00450.1"/>
    <property type="gene ID" value="OGLUM11G00450"/>
</dbReference>
<evidence type="ECO:0000256" key="2">
    <source>
        <dbReference type="ARBA" id="ARBA00004141"/>
    </source>
</evidence>
<proteinExistence type="inferred from homology"/>
<dbReference type="GO" id="GO:0016020">
    <property type="term" value="C:membrane"/>
    <property type="evidence" value="ECO:0007669"/>
    <property type="project" value="UniProtKB-SubCell"/>
</dbReference>
<comment type="function">
    <text evidence="1 7">May be involved in both secretory and endocytic intracellular trafficking in the endosomal/prevacuolar compartments.</text>
</comment>
<protein>
    <recommendedName>
        <fullName evidence="7">PRA1 family protein</fullName>
    </recommendedName>
</protein>
<comment type="subcellular location">
    <subcellularLocation>
        <location evidence="2 7">Membrane</location>
        <topology evidence="2 7">Multi-pass membrane protein</topology>
    </subcellularLocation>
</comment>
<dbReference type="STRING" id="40148.A0A0E0BEH2"/>
<keyword evidence="4 7" id="KW-0812">Transmembrane</keyword>
<feature type="transmembrane region" description="Helical" evidence="7">
    <location>
        <begin position="114"/>
        <end position="130"/>
    </location>
</feature>
<feature type="transmembrane region" description="Helical" evidence="7">
    <location>
        <begin position="151"/>
        <end position="182"/>
    </location>
</feature>
<dbReference type="eggNOG" id="KOG3142">
    <property type="taxonomic scope" value="Eukaryota"/>
</dbReference>
<dbReference type="GO" id="GO:0005783">
    <property type="term" value="C:endoplasmic reticulum"/>
    <property type="evidence" value="ECO:0007669"/>
    <property type="project" value="UniProtKB-ARBA"/>
</dbReference>
<dbReference type="GO" id="GO:0005794">
    <property type="term" value="C:Golgi apparatus"/>
    <property type="evidence" value="ECO:0007669"/>
    <property type="project" value="TreeGrafter"/>
</dbReference>
<dbReference type="Pfam" id="PF03208">
    <property type="entry name" value="PRA1"/>
    <property type="match status" value="1"/>
</dbReference>
<dbReference type="Proteomes" id="UP000026961">
    <property type="component" value="Chromosome 11"/>
</dbReference>
<dbReference type="HOGENOM" id="CLU_060198_1_0_1"/>
<keyword evidence="7" id="KW-0813">Transport</keyword>
<name>A0A0E0BEH2_9ORYZ</name>
<evidence type="ECO:0000313" key="8">
    <source>
        <dbReference type="EnsemblPlants" id="OGLUM11G00450.1"/>
    </source>
</evidence>
<evidence type="ECO:0000256" key="7">
    <source>
        <dbReference type="RuleBase" id="RU363107"/>
    </source>
</evidence>